<gene>
    <name evidence="9" type="ORF">GJE22_03710</name>
</gene>
<reference evidence="10" key="1">
    <citation type="submission" date="2019-08" db="EMBL/GenBank/DDBJ databases">
        <title>Arthrobacter sp. nov., isolated from plateau pika and Tibetan wild ass.</title>
        <authorList>
            <person name="Ge Y."/>
        </authorList>
    </citation>
    <scope>NUCLEOTIDE SEQUENCE [LARGE SCALE GENOMIC DNA]</scope>
    <source>
        <strain evidence="10">HF-1365</strain>
    </source>
</reference>
<dbReference type="SUPFAM" id="SSF52728">
    <property type="entry name" value="PTS IIb component"/>
    <property type="match status" value="1"/>
</dbReference>
<dbReference type="Proteomes" id="UP000470010">
    <property type="component" value="Unassembled WGS sequence"/>
</dbReference>
<evidence type="ECO:0000313" key="9">
    <source>
        <dbReference type="EMBL" id="MRX79713.1"/>
    </source>
</evidence>
<dbReference type="GO" id="GO:0016301">
    <property type="term" value="F:kinase activity"/>
    <property type="evidence" value="ECO:0007669"/>
    <property type="project" value="UniProtKB-KW"/>
</dbReference>
<keyword evidence="10" id="KW-1185">Reference proteome</keyword>
<name>A0A7K0G7E1_9ACTN</name>
<sequence>MALKLIDIDDRLIHGQIASTWIPDLGIESVIIANDECANDPVQRSVAGLAAPGIKVSVFTVDKFIDVLTKTTLKKTTLVIVGNPIDALKLRKNGLDFDYLNVSGMRFNDQRTRVHKNMSVTPEEREAFKELDAMGVELWMQPTTRDEKARVMDLLAKVQ</sequence>
<dbReference type="GO" id="GO:0005737">
    <property type="term" value="C:cytoplasm"/>
    <property type="evidence" value="ECO:0007669"/>
    <property type="project" value="UniProtKB-SubCell"/>
</dbReference>
<dbReference type="GO" id="GO:0009401">
    <property type="term" value="P:phosphoenolpyruvate-dependent sugar phosphotransferase system"/>
    <property type="evidence" value="ECO:0007669"/>
    <property type="project" value="UniProtKB-KW"/>
</dbReference>
<evidence type="ECO:0000256" key="4">
    <source>
        <dbReference type="ARBA" id="ARBA00022597"/>
    </source>
</evidence>
<protein>
    <submittedName>
        <fullName evidence="9">PTS mannose/fructose/sorbose transporter subunit IIB</fullName>
    </submittedName>
</protein>
<dbReference type="Gene3D" id="3.40.35.10">
    <property type="entry name" value="Phosphotransferase system, sorbose subfamily IIB component"/>
    <property type="match status" value="1"/>
</dbReference>
<evidence type="ECO:0000256" key="3">
    <source>
        <dbReference type="ARBA" id="ARBA00022490"/>
    </source>
</evidence>
<keyword evidence="5" id="KW-0808">Transferase</keyword>
<keyword evidence="4" id="KW-0762">Sugar transport</keyword>
<organism evidence="9 10">
    <name type="scientific">Enorma shizhengliae</name>
    <dbReference type="NCBI Taxonomy" id="2606615"/>
    <lineage>
        <taxon>Bacteria</taxon>
        <taxon>Bacillati</taxon>
        <taxon>Actinomycetota</taxon>
        <taxon>Coriobacteriia</taxon>
        <taxon>Coriobacteriales</taxon>
        <taxon>Coriobacteriaceae</taxon>
        <taxon>Enorma</taxon>
    </lineage>
</organism>
<dbReference type="Pfam" id="PF03830">
    <property type="entry name" value="PTSIIB_sorb"/>
    <property type="match status" value="1"/>
</dbReference>
<dbReference type="InterPro" id="IPR004720">
    <property type="entry name" value="PTS_IIB_sorbose-sp"/>
</dbReference>
<evidence type="ECO:0000259" key="8">
    <source>
        <dbReference type="PROSITE" id="PS51101"/>
    </source>
</evidence>
<dbReference type="GO" id="GO:0008982">
    <property type="term" value="F:protein-N(PI)-phosphohistidine-sugar phosphotransferase activity"/>
    <property type="evidence" value="ECO:0007669"/>
    <property type="project" value="InterPro"/>
</dbReference>
<dbReference type="AlphaFoldDB" id="A0A7K0G7E1"/>
<evidence type="ECO:0000256" key="6">
    <source>
        <dbReference type="ARBA" id="ARBA00022683"/>
    </source>
</evidence>
<evidence type="ECO:0000256" key="5">
    <source>
        <dbReference type="ARBA" id="ARBA00022679"/>
    </source>
</evidence>
<dbReference type="RefSeq" id="WP_144688162.1">
    <property type="nucleotide sequence ID" value="NZ_VLLQ01000005.1"/>
</dbReference>
<keyword evidence="7" id="KW-0418">Kinase</keyword>
<evidence type="ECO:0000256" key="7">
    <source>
        <dbReference type="ARBA" id="ARBA00022777"/>
    </source>
</evidence>
<evidence type="ECO:0000256" key="1">
    <source>
        <dbReference type="ARBA" id="ARBA00004496"/>
    </source>
</evidence>
<comment type="caution">
    <text evidence="9">The sequence shown here is derived from an EMBL/GenBank/DDBJ whole genome shotgun (WGS) entry which is preliminary data.</text>
</comment>
<dbReference type="PROSITE" id="PS51101">
    <property type="entry name" value="PTS_EIIB_TYPE_4"/>
    <property type="match status" value="1"/>
</dbReference>
<accession>A0A7K0G7E1</accession>
<comment type="subcellular location">
    <subcellularLocation>
        <location evidence="1">Cytoplasm</location>
    </subcellularLocation>
</comment>
<dbReference type="EMBL" id="VTFZ01000003">
    <property type="protein sequence ID" value="MRX79713.1"/>
    <property type="molecule type" value="Genomic_DNA"/>
</dbReference>
<proteinExistence type="predicted"/>
<feature type="domain" description="PTS EIIB type-4" evidence="8">
    <location>
        <begin position="1"/>
        <end position="159"/>
    </location>
</feature>
<evidence type="ECO:0000256" key="2">
    <source>
        <dbReference type="ARBA" id="ARBA00022448"/>
    </source>
</evidence>
<keyword evidence="6" id="KW-0598">Phosphotransferase system</keyword>
<keyword evidence="2" id="KW-0813">Transport</keyword>
<evidence type="ECO:0000313" key="10">
    <source>
        <dbReference type="Proteomes" id="UP000470010"/>
    </source>
</evidence>
<keyword evidence="3" id="KW-0963">Cytoplasm</keyword>
<dbReference type="InterPro" id="IPR036667">
    <property type="entry name" value="PTS_IIB_sorbose-sp_sf"/>
</dbReference>